<gene>
    <name evidence="13" type="ORF">J437_LFUL014330</name>
</gene>
<evidence type="ECO:0000256" key="8">
    <source>
        <dbReference type="PIRSR" id="PIRSR601548-3"/>
    </source>
</evidence>
<dbReference type="AlphaFoldDB" id="A0A8K0KI23"/>
<feature type="active site" description="Proton donor 1" evidence="5">
    <location>
        <position position="435"/>
    </location>
</feature>
<keyword evidence="12" id="KW-0378">Hydrolase</keyword>
<dbReference type="Pfam" id="PF01401">
    <property type="entry name" value="Peptidase_M2"/>
    <property type="match status" value="1"/>
</dbReference>
<feature type="active site" description="Proton acceptor 1" evidence="5">
    <location>
        <position position="306"/>
    </location>
</feature>
<evidence type="ECO:0000256" key="2">
    <source>
        <dbReference type="ARBA" id="ARBA00022729"/>
    </source>
</evidence>
<keyword evidence="8 12" id="KW-0862">Zinc</keyword>
<feature type="disulfide bond" evidence="9 11">
    <location>
        <begin position="72"/>
        <end position="80"/>
    </location>
</feature>
<dbReference type="GO" id="GO:0006508">
    <property type="term" value="P:proteolysis"/>
    <property type="evidence" value="ECO:0007669"/>
    <property type="project" value="UniProtKB-KW"/>
</dbReference>
<dbReference type="Gene3D" id="1.10.1370.30">
    <property type="match status" value="1"/>
</dbReference>
<feature type="binding site" evidence="10">
    <location>
        <position position="309"/>
    </location>
    <ligand>
        <name>Zn(2+)</name>
        <dbReference type="ChEBI" id="CHEBI:29105"/>
        <label>2</label>
        <note>catalytic</note>
    </ligand>
</feature>
<comment type="cofactor">
    <cofactor evidence="12">
        <name>Zn(2+)</name>
        <dbReference type="ChEBI" id="CHEBI:29105"/>
    </cofactor>
    <text evidence="12">Binds 1 zinc ion per subunit.</text>
</comment>
<keyword evidence="8 12" id="KW-0479">Metal-binding</keyword>
<evidence type="ECO:0000256" key="6">
    <source>
        <dbReference type="PIRSR" id="PIRSR601548-11"/>
    </source>
</evidence>
<feature type="disulfide bond" evidence="9 11">
    <location>
        <begin position="274"/>
        <end position="292"/>
    </location>
</feature>
<feature type="binding site" evidence="10">
    <location>
        <position position="305"/>
    </location>
    <ligand>
        <name>Zn(2+)</name>
        <dbReference type="ChEBI" id="CHEBI:29105"/>
        <label>2</label>
        <note>catalytic</note>
    </ligand>
</feature>
<evidence type="ECO:0000256" key="9">
    <source>
        <dbReference type="PIRSR" id="PIRSR601548-4"/>
    </source>
</evidence>
<keyword evidence="3 9" id="KW-1015">Disulfide bond</keyword>
<feature type="binding site" evidence="7">
    <location>
        <position position="147"/>
    </location>
    <ligand>
        <name>chloride</name>
        <dbReference type="ChEBI" id="CHEBI:17996"/>
        <label>1</label>
    </ligand>
</feature>
<comment type="caution">
    <text evidence="13">The sequence shown here is derived from an EMBL/GenBank/DDBJ whole genome shotgun (WGS) entry which is preliminary data.</text>
</comment>
<organism evidence="13 14">
    <name type="scientific">Ladona fulva</name>
    <name type="common">Scarce chaser dragonfly</name>
    <name type="synonym">Libellula fulva</name>
    <dbReference type="NCBI Taxonomy" id="123851"/>
    <lineage>
        <taxon>Eukaryota</taxon>
        <taxon>Metazoa</taxon>
        <taxon>Ecdysozoa</taxon>
        <taxon>Arthropoda</taxon>
        <taxon>Hexapoda</taxon>
        <taxon>Insecta</taxon>
        <taxon>Pterygota</taxon>
        <taxon>Palaeoptera</taxon>
        <taxon>Odonata</taxon>
        <taxon>Epiprocta</taxon>
        <taxon>Anisoptera</taxon>
        <taxon>Libelluloidea</taxon>
        <taxon>Libellulidae</taxon>
        <taxon>Ladona</taxon>
    </lineage>
</organism>
<dbReference type="CDD" id="cd06461">
    <property type="entry name" value="M2_ACE"/>
    <property type="match status" value="1"/>
</dbReference>
<feature type="disulfide bond" evidence="9 11">
    <location>
        <begin position="460"/>
        <end position="478"/>
    </location>
</feature>
<dbReference type="PROSITE" id="PS52011">
    <property type="entry name" value="PEPTIDASE_M2"/>
    <property type="match status" value="1"/>
</dbReference>
<reference evidence="13" key="1">
    <citation type="submission" date="2013-04" db="EMBL/GenBank/DDBJ databases">
        <authorList>
            <person name="Qu J."/>
            <person name="Murali S.C."/>
            <person name="Bandaranaike D."/>
            <person name="Bellair M."/>
            <person name="Blankenburg K."/>
            <person name="Chao H."/>
            <person name="Dinh H."/>
            <person name="Doddapaneni H."/>
            <person name="Downs B."/>
            <person name="Dugan-Rocha S."/>
            <person name="Elkadiri S."/>
            <person name="Gnanaolivu R.D."/>
            <person name="Hernandez B."/>
            <person name="Javaid M."/>
            <person name="Jayaseelan J.C."/>
            <person name="Lee S."/>
            <person name="Li M."/>
            <person name="Ming W."/>
            <person name="Munidasa M."/>
            <person name="Muniz J."/>
            <person name="Nguyen L."/>
            <person name="Ongeri F."/>
            <person name="Osuji N."/>
            <person name="Pu L.-L."/>
            <person name="Puazo M."/>
            <person name="Qu C."/>
            <person name="Quiroz J."/>
            <person name="Raj R."/>
            <person name="Weissenberger G."/>
            <person name="Xin Y."/>
            <person name="Zou X."/>
            <person name="Han Y."/>
            <person name="Richards S."/>
            <person name="Worley K."/>
            <person name="Muzny D."/>
            <person name="Gibbs R."/>
        </authorList>
    </citation>
    <scope>NUCLEOTIDE SEQUENCE</scope>
    <source>
        <strain evidence="13">Sampled in the wild</strain>
    </source>
</reference>
<dbReference type="GO" id="GO:0008241">
    <property type="term" value="F:peptidyl-dipeptidase activity"/>
    <property type="evidence" value="ECO:0007669"/>
    <property type="project" value="InterPro"/>
</dbReference>
<keyword evidence="4 12" id="KW-0325">Glycoprotein</keyword>
<evidence type="ECO:0000313" key="14">
    <source>
        <dbReference type="Proteomes" id="UP000792457"/>
    </source>
</evidence>
<keyword evidence="12" id="KW-0482">Metalloprotease</keyword>
<protein>
    <recommendedName>
        <fullName evidence="12">Angiotensin-converting enzyme</fullName>
        <ecNumber evidence="12">3.4.-.-</ecNumber>
    </recommendedName>
</protein>
<feature type="binding site" evidence="10">
    <location>
        <position position="333"/>
    </location>
    <ligand>
        <name>Zn(2+)</name>
        <dbReference type="ChEBI" id="CHEBI:29105"/>
        <label>2</label>
        <note>catalytic</note>
    </ligand>
</feature>
<dbReference type="PRINTS" id="PR00791">
    <property type="entry name" value="PEPDIPTASEA"/>
</dbReference>
<feature type="binding site" evidence="8">
    <location>
        <position position="333"/>
    </location>
    <ligand>
        <name>Zn(2+)</name>
        <dbReference type="ChEBI" id="CHEBI:29105"/>
        <label>1</label>
        <note>catalytic</note>
    </ligand>
</feature>
<dbReference type="GO" id="GO:0005886">
    <property type="term" value="C:plasma membrane"/>
    <property type="evidence" value="ECO:0007669"/>
    <property type="project" value="TreeGrafter"/>
</dbReference>
<keyword evidence="12" id="KW-0645">Protease</keyword>
<dbReference type="InterPro" id="IPR001548">
    <property type="entry name" value="Peptidase_M2"/>
</dbReference>
<evidence type="ECO:0000256" key="10">
    <source>
        <dbReference type="PIRSR" id="PIRSR601548-8"/>
    </source>
</evidence>
<name>A0A8K0KI23_LADFU</name>
<evidence type="ECO:0000256" key="1">
    <source>
        <dbReference type="ARBA" id="ARBA00008139"/>
    </source>
</evidence>
<proteinExistence type="inferred from homology"/>
<sequence>MLSAQTEYSHFQRAVWDLLKGLSREDVVDPDLWRQVRLLSVVGPAALPVDKLDRYNRLINDMLAIYNGATVCAHRDPFRCGLHLDPDITQLMSRSRDWDELDHLWTEWHRLTGPRMKPLFEEVVELSNTAANLNNLSDAAELWMFPYESATLRFEVENAWDEVRPLYEQLHAYVRRKLRDLYGPDKISRHAPLPAHILGNMWAQTWSNILDVTLPYPGKHFLDVTPQMIEQGYTPVTLFQLADQFFVSMNLSAAPTSFWSGSLLEEVEGRPIVCQPSAWDFCNGKDYRIKMCARVNLKDFVTAHHEMAHIQYFLQYRHLPKVFRDGANPGFHEAVGEAIALSVATPRHLRSLGLLRSSYDDSAQDINFLFALALDKVAFLPFALTLDRWRWDVFHGSLPKERYNCHWWRLREEYSGIKPPVLRSEVDFDPGSKYHVPANVPYIRYFIGTVLQFQIHRALCIKAGQYTPGDVHHPLHKCDIHGSKAAGEALGNMMALGASRPWHEAIQVLTDGREDKLSASALRDYFRPLEEWLRQENLRTQEPIGWSYDGDYCKQSIETAGLQVYGGYYNTASSWTSSPAKIVLMLSLQLAFVAFFD</sequence>
<evidence type="ECO:0000256" key="3">
    <source>
        <dbReference type="ARBA" id="ARBA00023157"/>
    </source>
</evidence>
<keyword evidence="2" id="KW-0732">Signal</keyword>
<dbReference type="GO" id="GO:0008237">
    <property type="term" value="F:metallopeptidase activity"/>
    <property type="evidence" value="ECO:0007669"/>
    <property type="project" value="UniProtKB-KW"/>
</dbReference>
<keyword evidence="14" id="KW-1185">Reference proteome</keyword>
<feature type="binding site" evidence="7">
    <location>
        <position position="444"/>
    </location>
    <ligand>
        <name>chloride</name>
        <dbReference type="ChEBI" id="CHEBI:17996"/>
        <label>1</label>
    </ligand>
</feature>
<evidence type="ECO:0000256" key="5">
    <source>
        <dbReference type="PIRSR" id="PIRSR601548-1"/>
    </source>
</evidence>
<feature type="binding site" evidence="8">
    <location>
        <position position="309"/>
    </location>
    <ligand>
        <name>Zn(2+)</name>
        <dbReference type="ChEBI" id="CHEBI:29105"/>
        <label>1</label>
        <note>catalytic</note>
    </ligand>
</feature>
<evidence type="ECO:0000256" key="12">
    <source>
        <dbReference type="RuleBase" id="RU361144"/>
    </source>
</evidence>
<dbReference type="EMBL" id="KZ308839">
    <property type="protein sequence ID" value="KAG8234713.1"/>
    <property type="molecule type" value="Genomic_DNA"/>
</dbReference>
<evidence type="ECO:0000256" key="11">
    <source>
        <dbReference type="PROSITE-ProRule" id="PRU01355"/>
    </source>
</evidence>
<comment type="similarity">
    <text evidence="1 11 12">Belongs to the peptidase M2 family.</text>
</comment>
<reference evidence="13" key="2">
    <citation type="submission" date="2017-10" db="EMBL/GenBank/DDBJ databases">
        <title>Ladona fulva Genome sequencing and assembly.</title>
        <authorList>
            <person name="Murali S."/>
            <person name="Richards S."/>
            <person name="Bandaranaike D."/>
            <person name="Bellair M."/>
            <person name="Blankenburg K."/>
            <person name="Chao H."/>
            <person name="Dinh H."/>
            <person name="Doddapaneni H."/>
            <person name="Dugan-Rocha S."/>
            <person name="Elkadiri S."/>
            <person name="Gnanaolivu R."/>
            <person name="Hernandez B."/>
            <person name="Skinner E."/>
            <person name="Javaid M."/>
            <person name="Lee S."/>
            <person name="Li M."/>
            <person name="Ming W."/>
            <person name="Munidasa M."/>
            <person name="Muniz J."/>
            <person name="Nguyen L."/>
            <person name="Hughes D."/>
            <person name="Osuji N."/>
            <person name="Pu L.-L."/>
            <person name="Puazo M."/>
            <person name="Qu C."/>
            <person name="Quiroz J."/>
            <person name="Raj R."/>
            <person name="Weissenberger G."/>
            <person name="Xin Y."/>
            <person name="Zou X."/>
            <person name="Han Y."/>
            <person name="Worley K."/>
            <person name="Muzny D."/>
            <person name="Gibbs R."/>
        </authorList>
    </citation>
    <scope>NUCLEOTIDE SEQUENCE</scope>
    <source>
        <strain evidence="13">Sampled in the wild</strain>
    </source>
</reference>
<feature type="active site" description="Proton acceptor 2" evidence="6">
    <location>
        <position position="306"/>
    </location>
</feature>
<evidence type="ECO:0000313" key="13">
    <source>
        <dbReference type="EMBL" id="KAG8234713.1"/>
    </source>
</evidence>
<evidence type="ECO:0000256" key="4">
    <source>
        <dbReference type="ARBA" id="ARBA00023180"/>
    </source>
</evidence>
<accession>A0A8K0KI23</accession>
<dbReference type="SUPFAM" id="SSF55486">
    <property type="entry name" value="Metalloproteases ('zincins'), catalytic domain"/>
    <property type="match status" value="1"/>
</dbReference>
<dbReference type="OrthoDB" id="10029630at2759"/>
<dbReference type="PANTHER" id="PTHR10514">
    <property type="entry name" value="ANGIOTENSIN-CONVERTING ENZYME"/>
    <property type="match status" value="1"/>
</dbReference>
<feature type="binding site" evidence="8">
    <location>
        <position position="305"/>
    </location>
    <ligand>
        <name>Zn(2+)</name>
        <dbReference type="ChEBI" id="CHEBI:29105"/>
        <label>1</label>
        <note>catalytic</note>
    </ligand>
</feature>
<keyword evidence="12" id="KW-0121">Carboxypeptidase</keyword>
<evidence type="ECO:0000256" key="7">
    <source>
        <dbReference type="PIRSR" id="PIRSR601548-2"/>
    </source>
</evidence>
<dbReference type="PANTHER" id="PTHR10514:SF40">
    <property type="entry name" value="ANGIOTENSIN-CONVERTING ENZYME"/>
    <property type="match status" value="1"/>
</dbReference>
<dbReference type="Proteomes" id="UP000792457">
    <property type="component" value="Unassembled WGS sequence"/>
</dbReference>
<dbReference type="GO" id="GO:0004180">
    <property type="term" value="F:carboxypeptidase activity"/>
    <property type="evidence" value="ECO:0007669"/>
    <property type="project" value="UniProtKB-KW"/>
</dbReference>
<dbReference type="EC" id="3.4.-.-" evidence="12"/>
<dbReference type="GO" id="GO:0046872">
    <property type="term" value="F:metal ion binding"/>
    <property type="evidence" value="ECO:0007669"/>
    <property type="project" value="UniProtKB-KW"/>
</dbReference>
<feature type="active site" description="Proton donor 2" evidence="6">
    <location>
        <position position="435"/>
    </location>
</feature>